<proteinExistence type="predicted"/>
<dbReference type="OrthoDB" id="10466949at2759"/>
<comment type="caution">
    <text evidence="1">The sequence shown here is derived from an EMBL/GenBank/DDBJ whole genome shotgun (WGS) entry which is preliminary data.</text>
</comment>
<gene>
    <name evidence="1" type="primary">X975_22733</name>
    <name evidence="1" type="ORF">TNCT_72341</name>
</gene>
<organism evidence="1 2">
    <name type="scientific">Trichonephila clavata</name>
    <name type="common">Joro spider</name>
    <name type="synonym">Nephila clavata</name>
    <dbReference type="NCBI Taxonomy" id="2740835"/>
    <lineage>
        <taxon>Eukaryota</taxon>
        <taxon>Metazoa</taxon>
        <taxon>Ecdysozoa</taxon>
        <taxon>Arthropoda</taxon>
        <taxon>Chelicerata</taxon>
        <taxon>Arachnida</taxon>
        <taxon>Araneae</taxon>
        <taxon>Araneomorphae</taxon>
        <taxon>Entelegynae</taxon>
        <taxon>Araneoidea</taxon>
        <taxon>Nephilidae</taxon>
        <taxon>Trichonephila</taxon>
    </lineage>
</organism>
<accession>A0A8X6F5B4</accession>
<keyword evidence="2" id="KW-1185">Reference proteome</keyword>
<name>A0A8X6F5B4_TRICU</name>
<dbReference type="AlphaFoldDB" id="A0A8X6F5B4"/>
<sequence length="156" mass="17377">MSVRNIKCDNIKLCSNAVSCCGILSPSRSLKDLGLKLNREVPEDLALEKENVLKNLMTYVCHEVEGEEYHVLAENSFESSKNQMESHKQVQNEPTATTLVANTYAGKTGCIFCDHPHSSQDCQTRVTKTKNWRLCIGDAALFALNLVINQKSVTVM</sequence>
<evidence type="ECO:0000313" key="1">
    <source>
        <dbReference type="EMBL" id="GFQ70106.1"/>
    </source>
</evidence>
<evidence type="ECO:0000313" key="2">
    <source>
        <dbReference type="Proteomes" id="UP000887116"/>
    </source>
</evidence>
<protein>
    <submittedName>
        <fullName evidence="1">Transposable element Tc1 transposase</fullName>
    </submittedName>
</protein>
<dbReference type="EMBL" id="BMAO01020816">
    <property type="protein sequence ID" value="GFQ70106.1"/>
    <property type="molecule type" value="Genomic_DNA"/>
</dbReference>
<reference evidence="1" key="1">
    <citation type="submission" date="2020-07" db="EMBL/GenBank/DDBJ databases">
        <title>Multicomponent nature underlies the extraordinary mechanical properties of spider dragline silk.</title>
        <authorList>
            <person name="Kono N."/>
            <person name="Nakamura H."/>
            <person name="Mori M."/>
            <person name="Yoshida Y."/>
            <person name="Ohtoshi R."/>
            <person name="Malay A.D."/>
            <person name="Moran D.A.P."/>
            <person name="Tomita M."/>
            <person name="Numata K."/>
            <person name="Arakawa K."/>
        </authorList>
    </citation>
    <scope>NUCLEOTIDE SEQUENCE</scope>
</reference>
<dbReference type="Proteomes" id="UP000887116">
    <property type="component" value="Unassembled WGS sequence"/>
</dbReference>